<dbReference type="EMBL" id="LAZR01058873">
    <property type="protein sequence ID" value="KKK68992.1"/>
    <property type="molecule type" value="Genomic_DNA"/>
</dbReference>
<organism evidence="1">
    <name type="scientific">marine sediment metagenome</name>
    <dbReference type="NCBI Taxonomy" id="412755"/>
    <lineage>
        <taxon>unclassified sequences</taxon>
        <taxon>metagenomes</taxon>
        <taxon>ecological metagenomes</taxon>
    </lineage>
</organism>
<proteinExistence type="predicted"/>
<gene>
    <name evidence="1" type="ORF">LCGC14_2938520</name>
</gene>
<feature type="non-terminal residue" evidence="1">
    <location>
        <position position="1"/>
    </location>
</feature>
<sequence>CTENCPEDAITIEITLPEVKEGEHPYKHPFESMEVAMENQKRIEELDSTYKGLKKI</sequence>
<evidence type="ECO:0000313" key="1">
    <source>
        <dbReference type="EMBL" id="KKK68992.1"/>
    </source>
</evidence>
<dbReference type="AlphaFoldDB" id="A0A0F8XIR8"/>
<protein>
    <submittedName>
        <fullName evidence="1">Uncharacterized protein</fullName>
    </submittedName>
</protein>
<comment type="caution">
    <text evidence="1">The sequence shown here is derived from an EMBL/GenBank/DDBJ whole genome shotgun (WGS) entry which is preliminary data.</text>
</comment>
<accession>A0A0F8XIR8</accession>
<reference evidence="1" key="1">
    <citation type="journal article" date="2015" name="Nature">
        <title>Complex archaea that bridge the gap between prokaryotes and eukaryotes.</title>
        <authorList>
            <person name="Spang A."/>
            <person name="Saw J.H."/>
            <person name="Jorgensen S.L."/>
            <person name="Zaremba-Niedzwiedzka K."/>
            <person name="Martijn J."/>
            <person name="Lind A.E."/>
            <person name="van Eijk R."/>
            <person name="Schleper C."/>
            <person name="Guy L."/>
            <person name="Ettema T.J."/>
        </authorList>
    </citation>
    <scope>NUCLEOTIDE SEQUENCE</scope>
</reference>
<name>A0A0F8XIR8_9ZZZZ</name>